<sequence length="174" mass="20084">MFKVVSSYIGRKMRLLGLILFVLLSTIVICVDKNNFKRCDQSSFCRRCRKVQPGSSPYSLVSSTLKTFKSYITLDLKNNENGHEFILKLEAVKGDKFHVEIDEKQPLHPRYRVEDALKGLLEYDSLTVSDKNEERIVVNYGSNKAELYINPFKIDFFNSEKLVVSMNSKGKKLF</sequence>
<evidence type="ECO:0000313" key="2">
    <source>
        <dbReference type="EMBL" id="SSX19003.1"/>
    </source>
</evidence>
<dbReference type="EMBL" id="UFQT01000048">
    <property type="protein sequence ID" value="SSX19003.1"/>
    <property type="molecule type" value="Genomic_DNA"/>
</dbReference>
<reference evidence="1" key="1">
    <citation type="submission" date="2018-04" db="EMBL/GenBank/DDBJ databases">
        <authorList>
            <person name="Go L.Y."/>
            <person name="Mitchell J.A."/>
        </authorList>
    </citation>
    <scope>NUCLEOTIDE SEQUENCE</scope>
    <source>
        <tissue evidence="1">Whole organism</tissue>
    </source>
</reference>
<dbReference type="VEuPathDB" id="VectorBase:CSON011306"/>
<proteinExistence type="predicted"/>
<organism evidence="2">
    <name type="scientific">Culicoides sonorensis</name>
    <name type="common">Biting midge</name>
    <dbReference type="NCBI Taxonomy" id="179676"/>
    <lineage>
        <taxon>Eukaryota</taxon>
        <taxon>Metazoa</taxon>
        <taxon>Ecdysozoa</taxon>
        <taxon>Arthropoda</taxon>
        <taxon>Hexapoda</taxon>
        <taxon>Insecta</taxon>
        <taxon>Pterygota</taxon>
        <taxon>Neoptera</taxon>
        <taxon>Endopterygota</taxon>
        <taxon>Diptera</taxon>
        <taxon>Nematocera</taxon>
        <taxon>Chironomoidea</taxon>
        <taxon>Ceratopogonidae</taxon>
        <taxon>Ceratopogoninae</taxon>
        <taxon>Culicoides</taxon>
        <taxon>Monoculicoides</taxon>
    </lineage>
</organism>
<name>A0A336LQR0_CULSO</name>
<gene>
    <name evidence="2" type="primary">CSON011306</name>
</gene>
<protein>
    <submittedName>
        <fullName evidence="2">CSON011306 protein</fullName>
    </submittedName>
</protein>
<dbReference type="AlphaFoldDB" id="A0A336LQR0"/>
<reference evidence="2" key="2">
    <citation type="submission" date="2018-07" db="EMBL/GenBank/DDBJ databases">
        <authorList>
            <person name="Quirk P.G."/>
            <person name="Krulwich T.A."/>
        </authorList>
    </citation>
    <scope>NUCLEOTIDE SEQUENCE</scope>
</reference>
<dbReference type="Gene3D" id="2.60.40.1760">
    <property type="entry name" value="glycosyl hydrolase (family 31)"/>
    <property type="match status" value="1"/>
</dbReference>
<dbReference type="EMBL" id="UFQS01000048">
    <property type="protein sequence ID" value="SSW98617.1"/>
    <property type="molecule type" value="Genomic_DNA"/>
</dbReference>
<evidence type="ECO:0000313" key="1">
    <source>
        <dbReference type="EMBL" id="SSW98617.1"/>
    </source>
</evidence>
<accession>A0A336LQR0</accession>